<evidence type="ECO:0000256" key="12">
    <source>
        <dbReference type="SAM" id="SignalP"/>
    </source>
</evidence>
<keyword evidence="11" id="KW-0482">Metalloprotease</keyword>
<keyword evidence="10" id="KW-0843">Virulence</keyword>
<keyword evidence="8" id="KW-0862">Zinc</keyword>
<sequence>MNIVKSLALVVLSCACTLSVNAHTPFDRSIVNEEKVIAYLKRSGVLPDNASPEDIRKALDAYLSGDQPVDDGVFTKKNLENRQQILKRKTQLDAPKEKTKRFSFLRSVPNTRTDRVLAILIDFPDLPYDDNRLEPQHTDMFYDSYPAVHYQDLLFGDEYAGPNGETLITMRQYYEQESGGSYSVAGAVVGWYRAKYSSAYYGAHTDSGAKDANARDLVKEALDALVQDGSINLADFDNEDRYDVDGDGDYFEPDGIIDHLMIFHSSVGEEAGGGALGQDAIWSHRWNLPVTYELEGTESGLSHWNGKYAAYDYTMQPIDAAAGVAAHEYGHDLGLPDEYDTQYSGEGEPVSSWSIMSSGSWAGKVPGSEPVAFSAWAKEFLYAQMGGNWLNAVTYSLDDLAGTTKTVRLAETVENDDGTNHVRINLPKKRIVEILPYAGEYQYYSGKGDNLHNSMSAELVLPTAENISLTFDAHYDVEPDYDFARVLVDGEPISGNITTYDDPLGSGLVPAVHRYSKDHPDNVNGWVPAVFDLSPYAGQTVTLTFEYITDGGWVEQGFYADNILVVADGNTVLSDDAESDSDFAFNGYTKNDGNGYYAHYYMLQWRSHAGVDEGLKNLQRSGDRWQYEPGLVVWYADDSHSDNWVGQHPGKGWLGVVDADQFALTWTDLGESASTKYQIRDAVFSLQDQAPIDVSFDDIGTLIDDALNAIPTFDDRSDYSNPDQPDAGRIVPQYGLSITVIEQAEDNHYGVVEMTLDDDAPVAAFSTDIDGNEVIFIDQSSDREGAITQWSWDFGDGYRSSEQHPVHVYSQGGIYSVSLTVTDAFGQTNTETQRVTLNVAPEADFDVIQAGKWALFISASTDSDGDINKYHWNFGDGRQATSSVGIVWHTYRKRGKYDVRHTVTDDLGGTDSETKKIKVKKWKWWW</sequence>
<dbReference type="GO" id="GO:0005576">
    <property type="term" value="C:extracellular region"/>
    <property type="evidence" value="ECO:0007669"/>
    <property type="project" value="UniProtKB-SubCell"/>
</dbReference>
<dbReference type="InterPro" id="IPR000601">
    <property type="entry name" value="PKD_dom"/>
</dbReference>
<protein>
    <submittedName>
        <fullName evidence="14">Protease</fullName>
    </submittedName>
</protein>
<comment type="cofactor">
    <cofactor evidence="1">
        <name>Zn(2+)</name>
        <dbReference type="ChEBI" id="CHEBI:29105"/>
    </cofactor>
</comment>
<dbReference type="PANTHER" id="PTHR13062">
    <property type="entry name" value="COLLAGENASE"/>
    <property type="match status" value="1"/>
</dbReference>
<dbReference type="Gene3D" id="2.60.40.10">
    <property type="entry name" value="Immunoglobulins"/>
    <property type="match status" value="2"/>
</dbReference>
<dbReference type="NCBIfam" id="TIGR03296">
    <property type="entry name" value="M6dom_TIGR03296"/>
    <property type="match status" value="1"/>
</dbReference>
<evidence type="ECO:0000256" key="5">
    <source>
        <dbReference type="ARBA" id="ARBA00022723"/>
    </source>
</evidence>
<gene>
    <name evidence="14" type="ORF">BCT23_12275</name>
</gene>
<dbReference type="InterPro" id="IPR013783">
    <property type="entry name" value="Ig-like_fold"/>
</dbReference>
<dbReference type="Pfam" id="PF20774">
    <property type="entry name" value="InhA-like_VEG"/>
    <property type="match status" value="1"/>
</dbReference>
<dbReference type="Pfam" id="PF20773">
    <property type="entry name" value="InhA-like_MAM"/>
    <property type="match status" value="1"/>
</dbReference>
<dbReference type="AlphaFoldDB" id="A0A2N7LDQ6"/>
<comment type="caution">
    <text evidence="14">The sequence shown here is derived from an EMBL/GenBank/DDBJ whole genome shotgun (WGS) entry which is preliminary data.</text>
</comment>
<organism evidence="14 15">
    <name type="scientific">Enterovibrio norvegicus</name>
    <dbReference type="NCBI Taxonomy" id="188144"/>
    <lineage>
        <taxon>Bacteria</taxon>
        <taxon>Pseudomonadati</taxon>
        <taxon>Pseudomonadota</taxon>
        <taxon>Gammaproteobacteria</taxon>
        <taxon>Vibrionales</taxon>
        <taxon>Vibrionaceae</taxon>
        <taxon>Enterovibrio</taxon>
    </lineage>
</organism>
<name>A0A2N7LDQ6_9GAMM</name>
<dbReference type="CDD" id="cd00146">
    <property type="entry name" value="PKD"/>
    <property type="match status" value="2"/>
</dbReference>
<feature type="signal peptide" evidence="12">
    <location>
        <begin position="1"/>
        <end position="22"/>
    </location>
</feature>
<evidence type="ECO:0000256" key="9">
    <source>
        <dbReference type="ARBA" id="ARBA00022837"/>
    </source>
</evidence>
<dbReference type="PANTHER" id="PTHR13062:SF12">
    <property type="entry name" value="ALPHA-2-MACROGLOBULIN DOMAIN-CONTAINING PROTEIN"/>
    <property type="match status" value="1"/>
</dbReference>
<accession>A0A2N7LDQ6</accession>
<dbReference type="GO" id="GO:0006508">
    <property type="term" value="P:proteolysis"/>
    <property type="evidence" value="ECO:0007669"/>
    <property type="project" value="UniProtKB-KW"/>
</dbReference>
<dbReference type="RefSeq" id="WP_102390403.1">
    <property type="nucleotide sequence ID" value="NZ_MDAL01000012.1"/>
</dbReference>
<dbReference type="PROSITE" id="PS51257">
    <property type="entry name" value="PROKAR_LIPOPROTEIN"/>
    <property type="match status" value="1"/>
</dbReference>
<evidence type="ECO:0000256" key="1">
    <source>
        <dbReference type="ARBA" id="ARBA00001947"/>
    </source>
</evidence>
<evidence type="ECO:0000313" key="15">
    <source>
        <dbReference type="Proteomes" id="UP000235387"/>
    </source>
</evidence>
<evidence type="ECO:0000256" key="4">
    <source>
        <dbReference type="ARBA" id="ARBA00022670"/>
    </source>
</evidence>
<evidence type="ECO:0000256" key="2">
    <source>
        <dbReference type="ARBA" id="ARBA00004613"/>
    </source>
</evidence>
<dbReference type="GO" id="GO:0008237">
    <property type="term" value="F:metallopeptidase activity"/>
    <property type="evidence" value="ECO:0007669"/>
    <property type="project" value="UniProtKB-KW"/>
</dbReference>
<dbReference type="SMART" id="SM00089">
    <property type="entry name" value="PKD"/>
    <property type="match status" value="2"/>
</dbReference>
<evidence type="ECO:0000256" key="11">
    <source>
        <dbReference type="ARBA" id="ARBA00023049"/>
    </source>
</evidence>
<keyword evidence="5" id="KW-0479">Metal-binding</keyword>
<keyword evidence="9" id="KW-0106">Calcium</keyword>
<dbReference type="InterPro" id="IPR008757">
    <property type="entry name" value="Peptidase_M6-like_domain"/>
</dbReference>
<evidence type="ECO:0000313" key="14">
    <source>
        <dbReference type="EMBL" id="PMN93528.1"/>
    </source>
</evidence>
<dbReference type="PROSITE" id="PS50093">
    <property type="entry name" value="PKD"/>
    <property type="match status" value="2"/>
</dbReference>
<dbReference type="EMBL" id="MDAL01000012">
    <property type="protein sequence ID" value="PMN93528.1"/>
    <property type="molecule type" value="Genomic_DNA"/>
</dbReference>
<keyword evidence="6 12" id="KW-0732">Signal</keyword>
<evidence type="ECO:0000256" key="7">
    <source>
        <dbReference type="ARBA" id="ARBA00022801"/>
    </source>
</evidence>
<evidence type="ECO:0000256" key="3">
    <source>
        <dbReference type="ARBA" id="ARBA00022525"/>
    </source>
</evidence>
<dbReference type="SUPFAM" id="SSF55486">
    <property type="entry name" value="Metalloproteases ('zincins'), catalytic domain"/>
    <property type="match status" value="1"/>
</dbReference>
<evidence type="ECO:0000256" key="10">
    <source>
        <dbReference type="ARBA" id="ARBA00023026"/>
    </source>
</evidence>
<dbReference type="SUPFAM" id="SSF49299">
    <property type="entry name" value="PKD domain"/>
    <property type="match status" value="2"/>
</dbReference>
<evidence type="ECO:0000256" key="8">
    <source>
        <dbReference type="ARBA" id="ARBA00022833"/>
    </source>
</evidence>
<keyword evidence="7" id="KW-0378">Hydrolase</keyword>
<dbReference type="InterPro" id="IPR035986">
    <property type="entry name" value="PKD_dom_sf"/>
</dbReference>
<evidence type="ECO:0000256" key="6">
    <source>
        <dbReference type="ARBA" id="ARBA00022729"/>
    </source>
</evidence>
<proteinExistence type="predicted"/>
<dbReference type="InterPro" id="IPR048665">
    <property type="entry name" value="InhA-like_VEG"/>
</dbReference>
<feature type="domain" description="PKD" evidence="13">
    <location>
        <begin position="840"/>
        <end position="919"/>
    </location>
</feature>
<reference evidence="15" key="1">
    <citation type="submission" date="2016-07" db="EMBL/GenBank/DDBJ databases">
        <title>Nontailed viruses are major unrecognized killers of bacteria in the ocean.</title>
        <authorList>
            <person name="Kauffman K."/>
            <person name="Hussain F."/>
            <person name="Yang J."/>
            <person name="Arevalo P."/>
            <person name="Brown J."/>
            <person name="Cutler M."/>
            <person name="Kelly L."/>
            <person name="Polz M.F."/>
        </authorList>
    </citation>
    <scope>NUCLEOTIDE SEQUENCE [LARGE SCALE GENOMIC DNA]</scope>
    <source>
        <strain evidence="15">10N.261.45.A10</strain>
    </source>
</reference>
<feature type="domain" description="PKD" evidence="13">
    <location>
        <begin position="757"/>
        <end position="839"/>
    </location>
</feature>
<keyword evidence="3" id="KW-0964">Secreted</keyword>
<dbReference type="Proteomes" id="UP000235387">
    <property type="component" value="Unassembled WGS sequence"/>
</dbReference>
<dbReference type="PIRSF" id="PIRSF007519">
    <property type="entry name" value="Protease_InhA"/>
    <property type="match status" value="1"/>
</dbReference>
<comment type="subcellular location">
    <subcellularLocation>
        <location evidence="2">Secreted</location>
    </subcellularLocation>
</comment>
<keyword evidence="4 14" id="KW-0645">Protease</keyword>
<dbReference type="Pfam" id="PF18911">
    <property type="entry name" value="PKD_4"/>
    <property type="match status" value="2"/>
</dbReference>
<feature type="chain" id="PRO_5014989577" evidence="12">
    <location>
        <begin position="23"/>
        <end position="926"/>
    </location>
</feature>
<dbReference type="InterPro" id="IPR012300">
    <property type="entry name" value="Pept_M6_InhA"/>
</dbReference>
<dbReference type="GO" id="GO:0046872">
    <property type="term" value="F:metal ion binding"/>
    <property type="evidence" value="ECO:0007669"/>
    <property type="project" value="UniProtKB-KW"/>
</dbReference>
<dbReference type="Pfam" id="PF05547">
    <property type="entry name" value="Peptidase_M6"/>
    <property type="match status" value="1"/>
</dbReference>
<dbReference type="InterPro" id="IPR022409">
    <property type="entry name" value="PKD/Chitinase_dom"/>
</dbReference>
<evidence type="ECO:0000259" key="13">
    <source>
        <dbReference type="PROSITE" id="PS50093"/>
    </source>
</evidence>